<reference evidence="1" key="2">
    <citation type="submission" date="2025-03" db="EMBL/GenBank/DDBJ databases">
        <authorList>
            <consortium name="ELIXIR-Norway"/>
            <consortium name="Elixir Norway"/>
        </authorList>
    </citation>
    <scope>NUCLEOTIDE SEQUENCE</scope>
</reference>
<dbReference type="Proteomes" id="UP001162501">
    <property type="component" value="Chromosome 9"/>
</dbReference>
<dbReference type="EMBL" id="OX596093">
    <property type="protein sequence ID" value="CAN0569050.1"/>
    <property type="molecule type" value="Genomic_DNA"/>
</dbReference>
<sequence length="174" mass="19004">MAPPAPKPLTQERRTRFYQAPTVYLACAERGMLLRSQNSEDHQHKASAKRVLWAPRSHLIAADRSEIAKENEKSGMAEGVDVDSGNGENDSQGNVGRDAPRLLLCVFSVTARGPVDNGLSSKAPPSTQLLQVVGRVGDRSRQWFQKMTEKITGTNSMEKLAGASHKACTFTQLT</sequence>
<organism evidence="1 2">
    <name type="scientific">Rangifer tarandus platyrhynchus</name>
    <name type="common">Svalbard reindeer</name>
    <dbReference type="NCBI Taxonomy" id="3082113"/>
    <lineage>
        <taxon>Eukaryota</taxon>
        <taxon>Metazoa</taxon>
        <taxon>Chordata</taxon>
        <taxon>Craniata</taxon>
        <taxon>Vertebrata</taxon>
        <taxon>Euteleostomi</taxon>
        <taxon>Mammalia</taxon>
        <taxon>Eutheria</taxon>
        <taxon>Laurasiatheria</taxon>
        <taxon>Artiodactyla</taxon>
        <taxon>Ruminantia</taxon>
        <taxon>Pecora</taxon>
        <taxon>Cervidae</taxon>
        <taxon>Odocoileinae</taxon>
        <taxon>Rangifer</taxon>
    </lineage>
</organism>
<reference evidence="1" key="1">
    <citation type="submission" date="2023-05" db="EMBL/GenBank/DDBJ databases">
        <authorList>
            <consortium name="ELIXIR-Norway"/>
        </authorList>
    </citation>
    <scope>NUCLEOTIDE SEQUENCE</scope>
</reference>
<evidence type="ECO:0000313" key="1">
    <source>
        <dbReference type="EMBL" id="CAN0569050.1"/>
    </source>
</evidence>
<name>A0AC60A8A6_RANTA</name>
<protein>
    <submittedName>
        <fullName evidence="1">Uncharacterized protein</fullName>
    </submittedName>
</protein>
<evidence type="ECO:0000313" key="2">
    <source>
        <dbReference type="Proteomes" id="UP001162501"/>
    </source>
</evidence>
<gene>
    <name evidence="1" type="ORF">MRATA1EN22A_LOCUS27910</name>
</gene>
<proteinExistence type="predicted"/>
<accession>A0AC60A8A6</accession>